<dbReference type="EMBL" id="GBRH01244064">
    <property type="protein sequence ID" value="JAD53831.1"/>
    <property type="molecule type" value="Transcribed_RNA"/>
</dbReference>
<organism evidence="1">
    <name type="scientific">Arundo donax</name>
    <name type="common">Giant reed</name>
    <name type="synonym">Donax arundinaceus</name>
    <dbReference type="NCBI Taxonomy" id="35708"/>
    <lineage>
        <taxon>Eukaryota</taxon>
        <taxon>Viridiplantae</taxon>
        <taxon>Streptophyta</taxon>
        <taxon>Embryophyta</taxon>
        <taxon>Tracheophyta</taxon>
        <taxon>Spermatophyta</taxon>
        <taxon>Magnoliopsida</taxon>
        <taxon>Liliopsida</taxon>
        <taxon>Poales</taxon>
        <taxon>Poaceae</taxon>
        <taxon>PACMAD clade</taxon>
        <taxon>Arundinoideae</taxon>
        <taxon>Arundineae</taxon>
        <taxon>Arundo</taxon>
    </lineage>
</organism>
<evidence type="ECO:0000313" key="1">
    <source>
        <dbReference type="EMBL" id="JAD53831.1"/>
    </source>
</evidence>
<sequence length="46" mass="5415">MAGCLLRNRRARGRAKAILACLLPDRRARPRAFLSIPLVWWVRRRT</sequence>
<protein>
    <submittedName>
        <fullName evidence="1">Uncharacterized protein</fullName>
    </submittedName>
</protein>
<proteinExistence type="predicted"/>
<reference evidence="1" key="1">
    <citation type="submission" date="2014-09" db="EMBL/GenBank/DDBJ databases">
        <authorList>
            <person name="Magalhaes I.L.F."/>
            <person name="Oliveira U."/>
            <person name="Santos F.R."/>
            <person name="Vidigal T.H.D.A."/>
            <person name="Brescovit A.D."/>
            <person name="Santos A.J."/>
        </authorList>
    </citation>
    <scope>NUCLEOTIDE SEQUENCE</scope>
    <source>
        <tissue evidence="1">Shoot tissue taken approximately 20 cm above the soil surface</tissue>
    </source>
</reference>
<accession>A0A0A9ARR5</accession>
<dbReference type="AlphaFoldDB" id="A0A0A9ARR5"/>
<reference evidence="1" key="2">
    <citation type="journal article" date="2015" name="Data Brief">
        <title>Shoot transcriptome of the giant reed, Arundo donax.</title>
        <authorList>
            <person name="Barrero R.A."/>
            <person name="Guerrero F.D."/>
            <person name="Moolhuijzen P."/>
            <person name="Goolsby J.A."/>
            <person name="Tidwell J."/>
            <person name="Bellgard S.E."/>
            <person name="Bellgard M.I."/>
        </authorList>
    </citation>
    <scope>NUCLEOTIDE SEQUENCE</scope>
    <source>
        <tissue evidence="1">Shoot tissue taken approximately 20 cm above the soil surface</tissue>
    </source>
</reference>
<name>A0A0A9ARR5_ARUDO</name>